<dbReference type="AlphaFoldDB" id="A0AAV3Y9X5"/>
<protein>
    <recommendedName>
        <fullName evidence="4">DDE Tnp4 domain-containing protein</fullName>
    </recommendedName>
</protein>
<organism evidence="2 3">
    <name type="scientific">Plakobranchus ocellatus</name>
    <dbReference type="NCBI Taxonomy" id="259542"/>
    <lineage>
        <taxon>Eukaryota</taxon>
        <taxon>Metazoa</taxon>
        <taxon>Spiralia</taxon>
        <taxon>Lophotrochozoa</taxon>
        <taxon>Mollusca</taxon>
        <taxon>Gastropoda</taxon>
        <taxon>Heterobranchia</taxon>
        <taxon>Euthyneura</taxon>
        <taxon>Panpulmonata</taxon>
        <taxon>Sacoglossa</taxon>
        <taxon>Placobranchoidea</taxon>
        <taxon>Plakobranchidae</taxon>
        <taxon>Plakobranchus</taxon>
    </lineage>
</organism>
<gene>
    <name evidence="2" type="ORF">PoB_000640000</name>
</gene>
<evidence type="ECO:0000313" key="2">
    <source>
        <dbReference type="EMBL" id="GFN79894.1"/>
    </source>
</evidence>
<evidence type="ECO:0000256" key="1">
    <source>
        <dbReference type="SAM" id="MobiDB-lite"/>
    </source>
</evidence>
<dbReference type="Proteomes" id="UP000735302">
    <property type="component" value="Unassembled WGS sequence"/>
</dbReference>
<feature type="compositionally biased region" description="Basic and acidic residues" evidence="1">
    <location>
        <begin position="35"/>
        <end position="47"/>
    </location>
</feature>
<reference evidence="2 3" key="1">
    <citation type="journal article" date="2021" name="Elife">
        <title>Chloroplast acquisition without the gene transfer in kleptoplastic sea slugs, Plakobranchus ocellatus.</title>
        <authorList>
            <person name="Maeda T."/>
            <person name="Takahashi S."/>
            <person name="Yoshida T."/>
            <person name="Shimamura S."/>
            <person name="Takaki Y."/>
            <person name="Nagai Y."/>
            <person name="Toyoda A."/>
            <person name="Suzuki Y."/>
            <person name="Arimoto A."/>
            <person name="Ishii H."/>
            <person name="Satoh N."/>
            <person name="Nishiyama T."/>
            <person name="Hasebe M."/>
            <person name="Maruyama T."/>
            <person name="Minagawa J."/>
            <person name="Obokata J."/>
            <person name="Shigenobu S."/>
        </authorList>
    </citation>
    <scope>NUCLEOTIDE SEQUENCE [LARGE SCALE GENOMIC DNA]</scope>
</reference>
<name>A0AAV3Y9X5_9GAST</name>
<feature type="region of interest" description="Disordered" evidence="1">
    <location>
        <begin position="22"/>
        <end position="47"/>
    </location>
</feature>
<keyword evidence="3" id="KW-1185">Reference proteome</keyword>
<dbReference type="EMBL" id="BLXT01000744">
    <property type="protein sequence ID" value="GFN79894.1"/>
    <property type="molecule type" value="Genomic_DNA"/>
</dbReference>
<evidence type="ECO:0008006" key="4">
    <source>
        <dbReference type="Google" id="ProtNLM"/>
    </source>
</evidence>
<accession>A0AAV3Y9X5</accession>
<sequence>MDGAHVSKEILAAPGAAIVSEEMSSKTRNPFQGIKPEKGKVSKGLVKDKDTNIREHNIVELQNYDNGGRSLQIMFTLSEMKDFSIFALLNKKACDEDICIERRQGI</sequence>
<comment type="caution">
    <text evidence="2">The sequence shown here is derived from an EMBL/GenBank/DDBJ whole genome shotgun (WGS) entry which is preliminary data.</text>
</comment>
<evidence type="ECO:0000313" key="3">
    <source>
        <dbReference type="Proteomes" id="UP000735302"/>
    </source>
</evidence>
<proteinExistence type="predicted"/>